<reference evidence="1" key="2">
    <citation type="submission" date="2019-06" db="EMBL/GenBank/DDBJ databases">
        <title>Genomics analysis of Aphanomyces spp. identifies a new class of oomycete effector associated with host adaptation.</title>
        <authorList>
            <person name="Gaulin E."/>
        </authorList>
    </citation>
    <scope>NUCLEOTIDE SEQUENCE</scope>
    <source>
        <strain evidence="1">CBS 578.67</strain>
    </source>
</reference>
<name>A0A485KJ38_9STRA</name>
<dbReference type="AlphaFoldDB" id="A0A485KJ38"/>
<evidence type="ECO:0000313" key="1">
    <source>
        <dbReference type="EMBL" id="KAF0701615.1"/>
    </source>
</evidence>
<dbReference type="EMBL" id="CAADRA010005027">
    <property type="protein sequence ID" value="VFT84856.1"/>
    <property type="molecule type" value="Genomic_DNA"/>
</dbReference>
<gene>
    <name evidence="2" type="primary">Aste57867_7963</name>
    <name evidence="1" type="ORF">As57867_007933</name>
    <name evidence="2" type="ORF">ASTE57867_7963</name>
</gene>
<dbReference type="GO" id="GO:0035091">
    <property type="term" value="F:phosphatidylinositol binding"/>
    <property type="evidence" value="ECO:0007669"/>
    <property type="project" value="InterPro"/>
</dbReference>
<dbReference type="SUPFAM" id="SSF64268">
    <property type="entry name" value="PX domain"/>
    <property type="match status" value="1"/>
</dbReference>
<evidence type="ECO:0000313" key="3">
    <source>
        <dbReference type="Proteomes" id="UP000332933"/>
    </source>
</evidence>
<proteinExistence type="predicted"/>
<dbReference type="Proteomes" id="UP000332933">
    <property type="component" value="Unassembled WGS sequence"/>
</dbReference>
<dbReference type="InterPro" id="IPR036871">
    <property type="entry name" value="PX_dom_sf"/>
</dbReference>
<dbReference type="EMBL" id="VJMH01005006">
    <property type="protein sequence ID" value="KAF0701615.1"/>
    <property type="molecule type" value="Genomic_DNA"/>
</dbReference>
<dbReference type="OrthoDB" id="67648at2759"/>
<dbReference type="Gene3D" id="3.30.1520.10">
    <property type="entry name" value="Phox-like domain"/>
    <property type="match status" value="1"/>
</dbReference>
<accession>A0A485KJ38</accession>
<keyword evidence="3" id="KW-1185">Reference proteome</keyword>
<protein>
    <submittedName>
        <fullName evidence="2">Aste57867_7963 protein</fullName>
    </submittedName>
</protein>
<organism evidence="2 3">
    <name type="scientific">Aphanomyces stellatus</name>
    <dbReference type="NCBI Taxonomy" id="120398"/>
    <lineage>
        <taxon>Eukaryota</taxon>
        <taxon>Sar</taxon>
        <taxon>Stramenopiles</taxon>
        <taxon>Oomycota</taxon>
        <taxon>Saprolegniomycetes</taxon>
        <taxon>Saprolegniales</taxon>
        <taxon>Verrucalvaceae</taxon>
        <taxon>Aphanomyces</taxon>
    </lineage>
</organism>
<evidence type="ECO:0000313" key="2">
    <source>
        <dbReference type="EMBL" id="VFT84856.1"/>
    </source>
</evidence>
<dbReference type="CDD" id="cd06093">
    <property type="entry name" value="PX_domain"/>
    <property type="match status" value="1"/>
</dbReference>
<reference evidence="2 3" key="1">
    <citation type="submission" date="2019-03" db="EMBL/GenBank/DDBJ databases">
        <authorList>
            <person name="Gaulin E."/>
            <person name="Dumas B."/>
        </authorList>
    </citation>
    <scope>NUCLEOTIDE SEQUENCE [LARGE SCALE GENOMIC DNA]</scope>
    <source>
        <strain evidence="2">CBS 568.67</strain>
    </source>
</reference>
<sequence length="178" mass="20044">MSASLKRLAIVRQSSFPTCRFCIEGTAVRRCRRSLLSFASIQVVFQLKIAMGDRKDWEIQCTLRDFTELHRDLQKRVDDPIFQTSLETLVVPKQPLFHRRNTMVIKGMCVDLEYYLCNLLKLCQGYVQSPTSPKEAAAAVEAIMRAFLEAKATMALGRGYPLTIAQRPGASKGVTKVA</sequence>